<protein>
    <submittedName>
        <fullName evidence="3">Amino acid adenylation domain-containing protein</fullName>
    </submittedName>
</protein>
<organism evidence="3 4">
    <name type="scientific">Plantactinospora alkalitolerans</name>
    <dbReference type="NCBI Taxonomy" id="2789879"/>
    <lineage>
        <taxon>Bacteria</taxon>
        <taxon>Bacillati</taxon>
        <taxon>Actinomycetota</taxon>
        <taxon>Actinomycetes</taxon>
        <taxon>Micromonosporales</taxon>
        <taxon>Micromonosporaceae</taxon>
        <taxon>Plantactinospora</taxon>
    </lineage>
</organism>
<dbReference type="NCBIfam" id="TIGR01733">
    <property type="entry name" value="AA-adenyl-dom"/>
    <property type="match status" value="1"/>
</dbReference>
<feature type="non-terminal residue" evidence="3">
    <location>
        <position position="1"/>
    </location>
</feature>
<dbReference type="InterPro" id="IPR025110">
    <property type="entry name" value="AMP-bd_C"/>
</dbReference>
<keyword evidence="4" id="KW-1185">Reference proteome</keyword>
<dbReference type="PANTHER" id="PTHR45527">
    <property type="entry name" value="NONRIBOSOMAL PEPTIDE SYNTHETASE"/>
    <property type="match status" value="1"/>
</dbReference>
<name>A0ABS0GMH4_9ACTN</name>
<dbReference type="Gene3D" id="3.30.300.30">
    <property type="match status" value="1"/>
</dbReference>
<dbReference type="InterPro" id="IPR010071">
    <property type="entry name" value="AA_adenyl_dom"/>
</dbReference>
<dbReference type="Pfam" id="PF00501">
    <property type="entry name" value="AMP-binding"/>
    <property type="match status" value="1"/>
</dbReference>
<dbReference type="EMBL" id="JADPUN010000009">
    <property type="protein sequence ID" value="MBF9127393.1"/>
    <property type="molecule type" value="Genomic_DNA"/>
</dbReference>
<dbReference type="PROSITE" id="PS00455">
    <property type="entry name" value="AMP_BINDING"/>
    <property type="match status" value="1"/>
</dbReference>
<accession>A0ABS0GMH4</accession>
<dbReference type="Proteomes" id="UP000638560">
    <property type="component" value="Unassembled WGS sequence"/>
</dbReference>
<gene>
    <name evidence="3" type="ORF">I0C86_00045</name>
</gene>
<dbReference type="Pfam" id="PF13193">
    <property type="entry name" value="AMP-binding_C"/>
    <property type="match status" value="1"/>
</dbReference>
<reference evidence="3 4" key="1">
    <citation type="submission" date="2020-11" db="EMBL/GenBank/DDBJ databases">
        <title>A novel isolate from a Black sea contaminated sediment with potential to produce alkanes: Plantactinospora alkalitolerans sp. nov.</title>
        <authorList>
            <person name="Carro L."/>
            <person name="Veyisoglu A."/>
            <person name="Guven K."/>
            <person name="Schumann P."/>
            <person name="Klenk H.-P."/>
            <person name="Sahin N."/>
        </authorList>
    </citation>
    <scope>NUCLEOTIDE SEQUENCE [LARGE SCALE GENOMIC DNA]</scope>
    <source>
        <strain evidence="3 4">S1510</strain>
    </source>
</reference>
<evidence type="ECO:0000313" key="3">
    <source>
        <dbReference type="EMBL" id="MBF9127393.1"/>
    </source>
</evidence>
<comment type="caution">
    <text evidence="3">The sequence shown here is derived from an EMBL/GenBank/DDBJ whole genome shotgun (WGS) entry which is preliminary data.</text>
</comment>
<evidence type="ECO:0000259" key="2">
    <source>
        <dbReference type="Pfam" id="PF13193"/>
    </source>
</evidence>
<feature type="non-terminal residue" evidence="3">
    <location>
        <position position="344"/>
    </location>
</feature>
<dbReference type="InterPro" id="IPR045851">
    <property type="entry name" value="AMP-bd_C_sf"/>
</dbReference>
<proteinExistence type="predicted"/>
<dbReference type="SUPFAM" id="SSF56801">
    <property type="entry name" value="Acetyl-CoA synthetase-like"/>
    <property type="match status" value="1"/>
</dbReference>
<evidence type="ECO:0000259" key="1">
    <source>
        <dbReference type="Pfam" id="PF00501"/>
    </source>
</evidence>
<feature type="domain" description="AMP-dependent synthetase/ligase" evidence="1">
    <location>
        <begin position="2"/>
        <end position="204"/>
    </location>
</feature>
<feature type="domain" description="AMP-binding enzyme C-terminal" evidence="2">
    <location>
        <begin position="262"/>
        <end position="331"/>
    </location>
</feature>
<dbReference type="Gene3D" id="3.40.50.12780">
    <property type="entry name" value="N-terminal domain of ligase-like"/>
    <property type="match status" value="1"/>
</dbReference>
<dbReference type="InterPro" id="IPR042099">
    <property type="entry name" value="ANL_N_sf"/>
</dbReference>
<dbReference type="PANTHER" id="PTHR45527:SF1">
    <property type="entry name" value="FATTY ACID SYNTHASE"/>
    <property type="match status" value="1"/>
</dbReference>
<dbReference type="InterPro" id="IPR020845">
    <property type="entry name" value="AMP-binding_CS"/>
</dbReference>
<dbReference type="InterPro" id="IPR000873">
    <property type="entry name" value="AMP-dep_synth/lig_dom"/>
</dbReference>
<sequence length="344" mass="36235">ADALAYVIYTSGSTGTPKGVAVTHASAVNLAVAQIEHFVVTDRSRVLQFASVGFDAATSEMLMALCSGAALVVAPADELLPGGGLTEVIDRYQVSHVTLPPAVLATLTTDELASVTTLVSAGEALERTLVDRWAPGRRFINAYGPTETTVCASMSAPLGVGDRPGIGGPITNASLFVLDDGLVPAATGVVGELYVAGIPVARGYVGRSGLTAQRFVACPYAPGERMYRTGDRVRWTGDGQLVFVGRADEQVKIRGFRIEPGEIETVLAGCPGVDQAAVLVRDDRLLAYLVPTQDEVPTEQLRTFLGQRLPDYMVPTTFVSLPSLPLTVNGKLDRTALPTPDHTT</sequence>
<evidence type="ECO:0000313" key="4">
    <source>
        <dbReference type="Proteomes" id="UP000638560"/>
    </source>
</evidence>